<evidence type="ECO:0000313" key="2">
    <source>
        <dbReference type="EMBL" id="AKV04365.1"/>
    </source>
</evidence>
<dbReference type="OrthoDB" id="5524783at2"/>
<dbReference type="InterPro" id="IPR035234">
    <property type="entry name" value="IgGFc-bd_N"/>
</dbReference>
<name>A0A0K1QG13_9BACT</name>
<evidence type="ECO:0000259" key="1">
    <source>
        <dbReference type="Pfam" id="PF17517"/>
    </source>
</evidence>
<dbReference type="AlphaFoldDB" id="A0A0K1QG13"/>
<dbReference type="Pfam" id="PF17517">
    <property type="entry name" value="IgGFc_binding"/>
    <property type="match status" value="1"/>
</dbReference>
<feature type="domain" description="IgGFc-binding protein N-terminal" evidence="1">
    <location>
        <begin position="1"/>
        <end position="54"/>
    </location>
</feature>
<organism evidence="2 3">
    <name type="scientific">Labilithrix luteola</name>
    <dbReference type="NCBI Taxonomy" id="1391654"/>
    <lineage>
        <taxon>Bacteria</taxon>
        <taxon>Pseudomonadati</taxon>
        <taxon>Myxococcota</taxon>
        <taxon>Polyangia</taxon>
        <taxon>Polyangiales</taxon>
        <taxon>Labilitrichaceae</taxon>
        <taxon>Labilithrix</taxon>
    </lineage>
</organism>
<protein>
    <recommendedName>
        <fullName evidence="1">IgGFc-binding protein N-terminal domain-containing protein</fullName>
    </recommendedName>
</protein>
<accession>A0A0K1QG13</accession>
<proteinExistence type="predicted"/>
<dbReference type="Proteomes" id="UP000064967">
    <property type="component" value="Chromosome"/>
</dbReference>
<sequence>MIPSGQYMNSYSFYADPTYGDASLVIIRAKTGREFKDVWLDGAGNLTGFQPVGSYPGGMAQRKLVNTSLVPVH</sequence>
<reference evidence="2 3" key="1">
    <citation type="submission" date="2015-08" db="EMBL/GenBank/DDBJ databases">
        <authorList>
            <person name="Babu N.S."/>
            <person name="Beckwith C.J."/>
            <person name="Beseler K.G."/>
            <person name="Brison A."/>
            <person name="Carone J.V."/>
            <person name="Caskin T.P."/>
            <person name="Diamond M."/>
            <person name="Durham M.E."/>
            <person name="Foxe J.M."/>
            <person name="Go M."/>
            <person name="Henderson B.A."/>
            <person name="Jones I.B."/>
            <person name="McGettigan J.A."/>
            <person name="Micheletti S.J."/>
            <person name="Nasrallah M.E."/>
            <person name="Ortiz D."/>
            <person name="Piller C.R."/>
            <person name="Privatt S.R."/>
            <person name="Schneider S.L."/>
            <person name="Sharp S."/>
            <person name="Smith T.C."/>
            <person name="Stanton J.D."/>
            <person name="Ullery H.E."/>
            <person name="Wilson R.J."/>
            <person name="Serrano M.G."/>
            <person name="Buck G."/>
            <person name="Lee V."/>
            <person name="Wang Y."/>
            <person name="Carvalho R."/>
            <person name="Voegtly L."/>
            <person name="Shi R."/>
            <person name="Duckworth R."/>
            <person name="Johnson A."/>
            <person name="Loviza R."/>
            <person name="Walstead R."/>
            <person name="Shah Z."/>
            <person name="Kiflezghi M."/>
            <person name="Wade K."/>
            <person name="Ball S.L."/>
            <person name="Bradley K.W."/>
            <person name="Asai D.J."/>
            <person name="Bowman C.A."/>
            <person name="Russell D.A."/>
            <person name="Pope W.H."/>
            <person name="Jacobs-Sera D."/>
            <person name="Hendrix R.W."/>
            <person name="Hatfull G.F."/>
        </authorList>
    </citation>
    <scope>NUCLEOTIDE SEQUENCE [LARGE SCALE GENOMIC DNA]</scope>
    <source>
        <strain evidence="2 3">DSM 27648</strain>
    </source>
</reference>
<dbReference type="KEGG" id="llu:AKJ09_11028"/>
<dbReference type="EMBL" id="CP012333">
    <property type="protein sequence ID" value="AKV04365.1"/>
    <property type="molecule type" value="Genomic_DNA"/>
</dbReference>
<gene>
    <name evidence="2" type="ORF">AKJ09_11028</name>
</gene>
<dbReference type="RefSeq" id="WP_146654992.1">
    <property type="nucleotide sequence ID" value="NZ_CP012333.1"/>
</dbReference>
<evidence type="ECO:0000313" key="3">
    <source>
        <dbReference type="Proteomes" id="UP000064967"/>
    </source>
</evidence>
<keyword evidence="3" id="KW-1185">Reference proteome</keyword>